<feature type="compositionally biased region" description="Polar residues" evidence="1">
    <location>
        <begin position="409"/>
        <end position="424"/>
    </location>
</feature>
<reference evidence="2 3" key="1">
    <citation type="submission" date="2016-12" db="EMBL/GenBank/DDBJ databases">
        <title>The genomes of Aspergillus section Nigri reveals drivers in fungal speciation.</title>
        <authorList>
            <consortium name="DOE Joint Genome Institute"/>
            <person name="Vesth T.C."/>
            <person name="Nybo J."/>
            <person name="Theobald S."/>
            <person name="Brandl J."/>
            <person name="Frisvad J.C."/>
            <person name="Nielsen K.F."/>
            <person name="Lyhne E.K."/>
            <person name="Kogle M.E."/>
            <person name="Kuo A."/>
            <person name="Riley R."/>
            <person name="Clum A."/>
            <person name="Nolan M."/>
            <person name="Lipzen A."/>
            <person name="Salamov A."/>
            <person name="Henrissat B."/>
            <person name="Wiebenga A."/>
            <person name="De Vries R.P."/>
            <person name="Grigoriev I.V."/>
            <person name="Mortensen U.H."/>
            <person name="Andersen M.R."/>
            <person name="Baker S.E."/>
        </authorList>
    </citation>
    <scope>NUCLEOTIDE SEQUENCE [LARGE SCALE GENOMIC DNA]</scope>
    <source>
        <strain evidence="2 3">JOP 1030-1</strain>
    </source>
</reference>
<dbReference type="RefSeq" id="XP_025433606.1">
    <property type="nucleotide sequence ID" value="XM_025579536.1"/>
</dbReference>
<evidence type="ECO:0000313" key="3">
    <source>
        <dbReference type="Proteomes" id="UP000248349"/>
    </source>
</evidence>
<name>A0A318ZMB9_9EURO</name>
<feature type="compositionally biased region" description="Low complexity" evidence="1">
    <location>
        <begin position="1"/>
        <end position="14"/>
    </location>
</feature>
<dbReference type="Proteomes" id="UP000248349">
    <property type="component" value="Unassembled WGS sequence"/>
</dbReference>
<feature type="compositionally biased region" description="Basic and acidic residues" evidence="1">
    <location>
        <begin position="461"/>
        <end position="474"/>
    </location>
</feature>
<sequence length="627" mass="69216">MRSSSDTDSSRGTMDVSHPASGINRHHPRSLFSITLCYPISRRSRSAIQRLTTPSPACEESIHYPVFNPRDPRHNPDVAPCRWLDDDYDSSQGAASPRSIRWMQDLPRRSLRRAHKGLLALRSGIRRRPIGPQPVELDEFPSNWSADSARDSLDQQALFYSSTVSEASTAEDINFGADLQRISCKYPSEPNADISKYLQTLPLPFAFEEETCSPNGFTVRHSRSEAVLAAFTPETHPTKAPNGLPVMLQREAFQGNHHPAEVLNELDQAPASHGPRTVAATASFRPNNPNELKPSDSLVELKDQGLASVESPSMNSALGSNQNLQPVTRTYPEMCTASSSAPSNSRKSKALRMSINQISNYKPAMTRASKANRVSETPQIIDTELAMESLKLCDRLERSDSQASDMDRQGSQSESPFHSFNQSEKAPIVANKPCENEIDSQRSSPSGNQVSRSIVAVSRSADPDKATHVVDHEAVTASTADEAEETRLIPFVEDDTAGLTQNEERFAPEMSQILDDQWCTVETDDLASLLALRDEYFLVDKSTDVRPDRGNNAIKSERSFTGDGCLYSGPGLDRHSSTRTQGIPEIVGPSSAIQVQVPRASRAEREASDSTDEYNSDYPARFYFQSR</sequence>
<accession>A0A318ZMB9</accession>
<feature type="region of interest" description="Disordered" evidence="1">
    <location>
        <begin position="458"/>
        <end position="486"/>
    </location>
</feature>
<feature type="region of interest" description="Disordered" evidence="1">
    <location>
        <begin position="272"/>
        <end position="295"/>
    </location>
</feature>
<gene>
    <name evidence="2" type="ORF">BP01DRAFT_421902</name>
</gene>
<dbReference type="AlphaFoldDB" id="A0A318ZMB9"/>
<feature type="region of interest" description="Disordered" evidence="1">
    <location>
        <begin position="592"/>
        <end position="619"/>
    </location>
</feature>
<dbReference type="GeneID" id="37080765"/>
<protein>
    <submittedName>
        <fullName evidence="2">Uncharacterized protein</fullName>
    </submittedName>
</protein>
<organism evidence="2 3">
    <name type="scientific">Aspergillus saccharolyticus JOP 1030-1</name>
    <dbReference type="NCBI Taxonomy" id="1450539"/>
    <lineage>
        <taxon>Eukaryota</taxon>
        <taxon>Fungi</taxon>
        <taxon>Dikarya</taxon>
        <taxon>Ascomycota</taxon>
        <taxon>Pezizomycotina</taxon>
        <taxon>Eurotiomycetes</taxon>
        <taxon>Eurotiomycetidae</taxon>
        <taxon>Eurotiales</taxon>
        <taxon>Aspergillaceae</taxon>
        <taxon>Aspergillus</taxon>
        <taxon>Aspergillus subgen. Circumdati</taxon>
    </lineage>
</organism>
<keyword evidence="3" id="KW-1185">Reference proteome</keyword>
<feature type="region of interest" description="Disordered" evidence="1">
    <location>
        <begin position="1"/>
        <end position="25"/>
    </location>
</feature>
<feature type="compositionally biased region" description="Basic and acidic residues" evidence="1">
    <location>
        <begin position="398"/>
        <end position="408"/>
    </location>
</feature>
<proteinExistence type="predicted"/>
<evidence type="ECO:0000313" key="2">
    <source>
        <dbReference type="EMBL" id="PYH47624.1"/>
    </source>
</evidence>
<feature type="region of interest" description="Disordered" evidence="1">
    <location>
        <begin position="398"/>
        <end position="425"/>
    </location>
</feature>
<dbReference type="OrthoDB" id="4185962at2759"/>
<dbReference type="EMBL" id="KZ821224">
    <property type="protein sequence ID" value="PYH47624.1"/>
    <property type="molecule type" value="Genomic_DNA"/>
</dbReference>
<evidence type="ECO:0000256" key="1">
    <source>
        <dbReference type="SAM" id="MobiDB-lite"/>
    </source>
</evidence>